<dbReference type="EMBL" id="VSRR010004478">
    <property type="protein sequence ID" value="MPC39784.1"/>
    <property type="molecule type" value="Genomic_DNA"/>
</dbReference>
<organism evidence="2 3">
    <name type="scientific">Portunus trituberculatus</name>
    <name type="common">Swimming crab</name>
    <name type="synonym">Neptunus trituberculatus</name>
    <dbReference type="NCBI Taxonomy" id="210409"/>
    <lineage>
        <taxon>Eukaryota</taxon>
        <taxon>Metazoa</taxon>
        <taxon>Ecdysozoa</taxon>
        <taxon>Arthropoda</taxon>
        <taxon>Crustacea</taxon>
        <taxon>Multicrustacea</taxon>
        <taxon>Malacostraca</taxon>
        <taxon>Eumalacostraca</taxon>
        <taxon>Eucarida</taxon>
        <taxon>Decapoda</taxon>
        <taxon>Pleocyemata</taxon>
        <taxon>Brachyura</taxon>
        <taxon>Eubrachyura</taxon>
        <taxon>Portunoidea</taxon>
        <taxon>Portunidae</taxon>
        <taxon>Portuninae</taxon>
        <taxon>Portunus</taxon>
    </lineage>
</organism>
<feature type="transmembrane region" description="Helical" evidence="1">
    <location>
        <begin position="21"/>
        <end position="40"/>
    </location>
</feature>
<accession>A0A5B7F595</accession>
<sequence>MSRSRLPITCFVLIHVMYDKFFLTGVILCELLVSITYYILLPLKKELFVM</sequence>
<dbReference type="AlphaFoldDB" id="A0A5B7F595"/>
<keyword evidence="1" id="KW-0812">Transmembrane</keyword>
<comment type="caution">
    <text evidence="2">The sequence shown here is derived from an EMBL/GenBank/DDBJ whole genome shotgun (WGS) entry which is preliminary data.</text>
</comment>
<gene>
    <name evidence="2" type="ORF">E2C01_033333</name>
</gene>
<evidence type="ECO:0000313" key="2">
    <source>
        <dbReference type="EMBL" id="MPC39784.1"/>
    </source>
</evidence>
<name>A0A5B7F595_PORTR</name>
<dbReference type="Proteomes" id="UP000324222">
    <property type="component" value="Unassembled WGS sequence"/>
</dbReference>
<proteinExistence type="predicted"/>
<evidence type="ECO:0000313" key="3">
    <source>
        <dbReference type="Proteomes" id="UP000324222"/>
    </source>
</evidence>
<keyword evidence="1" id="KW-0472">Membrane</keyword>
<keyword evidence="3" id="KW-1185">Reference proteome</keyword>
<protein>
    <submittedName>
        <fullName evidence="2">Uncharacterized protein</fullName>
    </submittedName>
</protein>
<reference evidence="2 3" key="1">
    <citation type="submission" date="2019-05" db="EMBL/GenBank/DDBJ databases">
        <title>Another draft genome of Portunus trituberculatus and its Hox gene families provides insights of decapod evolution.</title>
        <authorList>
            <person name="Jeong J.-H."/>
            <person name="Song I."/>
            <person name="Kim S."/>
            <person name="Choi T."/>
            <person name="Kim D."/>
            <person name="Ryu S."/>
            <person name="Kim W."/>
        </authorList>
    </citation>
    <scope>NUCLEOTIDE SEQUENCE [LARGE SCALE GENOMIC DNA]</scope>
    <source>
        <tissue evidence="2">Muscle</tissue>
    </source>
</reference>
<evidence type="ECO:0000256" key="1">
    <source>
        <dbReference type="SAM" id="Phobius"/>
    </source>
</evidence>
<keyword evidence="1" id="KW-1133">Transmembrane helix</keyword>